<reference evidence="1 2" key="1">
    <citation type="submission" date="2015-05" db="EMBL/GenBank/DDBJ databases">
        <authorList>
            <person name="Wang D.B."/>
            <person name="Wang M."/>
        </authorList>
    </citation>
    <scope>NUCLEOTIDE SEQUENCE [LARGE SCALE GENOMIC DNA]</scope>
    <source>
        <strain evidence="1">VL1</strain>
    </source>
</reference>
<accession>A0A0G4LC16</accession>
<evidence type="ECO:0000313" key="1">
    <source>
        <dbReference type="EMBL" id="CRK19486.1"/>
    </source>
</evidence>
<dbReference type="Proteomes" id="UP000044602">
    <property type="component" value="Unassembled WGS sequence"/>
</dbReference>
<organism evidence="1 2">
    <name type="scientific">Verticillium longisporum</name>
    <name type="common">Verticillium dahliae var. longisporum</name>
    <dbReference type="NCBI Taxonomy" id="100787"/>
    <lineage>
        <taxon>Eukaryota</taxon>
        <taxon>Fungi</taxon>
        <taxon>Dikarya</taxon>
        <taxon>Ascomycota</taxon>
        <taxon>Pezizomycotina</taxon>
        <taxon>Sordariomycetes</taxon>
        <taxon>Hypocreomycetidae</taxon>
        <taxon>Glomerellales</taxon>
        <taxon>Plectosphaerellaceae</taxon>
        <taxon>Verticillium</taxon>
    </lineage>
</organism>
<protein>
    <recommendedName>
        <fullName evidence="3">Fungal N-terminal domain-containing protein</fullName>
    </recommendedName>
</protein>
<sequence>MDPIGIAGILIAFAQVSFRITVSCSEYQKFVKDAPSEVSRTRDEAVSIRNVAERLVDVVDLYDSSDSQATFPSLRAMGVKGGPLEGCLRELNTLEALLAPSVKKSRMFVLKWPLNRPEAEKSRSITERTKSTLQLALAADNA</sequence>
<keyword evidence="2" id="KW-1185">Reference proteome</keyword>
<evidence type="ECO:0000313" key="2">
    <source>
        <dbReference type="Proteomes" id="UP000044602"/>
    </source>
</evidence>
<dbReference type="AlphaFoldDB" id="A0A0G4LC16"/>
<dbReference type="EMBL" id="CVQH01010779">
    <property type="protein sequence ID" value="CRK19486.1"/>
    <property type="molecule type" value="Genomic_DNA"/>
</dbReference>
<proteinExistence type="predicted"/>
<evidence type="ECO:0008006" key="3">
    <source>
        <dbReference type="Google" id="ProtNLM"/>
    </source>
</evidence>
<name>A0A0G4LC16_VERLO</name>
<dbReference type="STRING" id="100787.A0A0G4LC16"/>
<gene>
    <name evidence="1" type="ORF">BN1708_012644</name>
</gene>